<dbReference type="RefSeq" id="WP_211871444.1">
    <property type="nucleotide sequence ID" value="NZ_JAAEDI010000033.1"/>
</dbReference>
<name>A0ABS5ENY4_9PROT</name>
<dbReference type="Proteomes" id="UP000698752">
    <property type="component" value="Unassembled WGS sequence"/>
</dbReference>
<proteinExistence type="predicted"/>
<comment type="caution">
    <text evidence="2">The sequence shown here is derived from an EMBL/GenBank/DDBJ whole genome shotgun (WGS) entry which is preliminary data.</text>
</comment>
<sequence>MTDTNAERRMMMRALPVLVAGAATITAAGCAAQTPFPNLTEAEENLAAALQSLHRAPDRFGGHKAEAIRLIHAALNEIEMARVAFR</sequence>
<keyword evidence="1" id="KW-0732">Signal</keyword>
<organism evidence="2 3">
    <name type="scientific">Neoroseomonas terrae</name>
    <dbReference type="NCBI Taxonomy" id="424799"/>
    <lineage>
        <taxon>Bacteria</taxon>
        <taxon>Pseudomonadati</taxon>
        <taxon>Pseudomonadota</taxon>
        <taxon>Alphaproteobacteria</taxon>
        <taxon>Acetobacterales</taxon>
        <taxon>Acetobacteraceae</taxon>
        <taxon>Neoroseomonas</taxon>
    </lineage>
</organism>
<evidence type="ECO:0000313" key="3">
    <source>
        <dbReference type="Proteomes" id="UP000698752"/>
    </source>
</evidence>
<reference evidence="3" key="1">
    <citation type="journal article" date="2021" name="Syst. Appl. Microbiol.">
        <title>Roseomonas hellenica sp. nov., isolated from roots of wild-growing Alkanna tinctoria.</title>
        <authorList>
            <person name="Rat A."/>
            <person name="Naranjo H.D."/>
            <person name="Lebbe L."/>
            <person name="Cnockaert M."/>
            <person name="Krigas N."/>
            <person name="Grigoriadou K."/>
            <person name="Maloupa E."/>
            <person name="Willems A."/>
        </authorList>
    </citation>
    <scope>NUCLEOTIDE SEQUENCE [LARGE SCALE GENOMIC DNA]</scope>
    <source>
        <strain evidence="3">LMG 31159</strain>
    </source>
</reference>
<feature type="chain" id="PRO_5047133242" evidence="1">
    <location>
        <begin position="32"/>
        <end position="86"/>
    </location>
</feature>
<dbReference type="EMBL" id="JAAEDI010000033">
    <property type="protein sequence ID" value="MBR0652731.1"/>
    <property type="molecule type" value="Genomic_DNA"/>
</dbReference>
<keyword evidence="3" id="KW-1185">Reference proteome</keyword>
<evidence type="ECO:0000313" key="2">
    <source>
        <dbReference type="EMBL" id="MBR0652731.1"/>
    </source>
</evidence>
<evidence type="ECO:0000256" key="1">
    <source>
        <dbReference type="SAM" id="SignalP"/>
    </source>
</evidence>
<protein>
    <submittedName>
        <fullName evidence="2">Uncharacterized protein</fullName>
    </submittedName>
</protein>
<feature type="signal peptide" evidence="1">
    <location>
        <begin position="1"/>
        <end position="31"/>
    </location>
</feature>
<accession>A0ABS5ENY4</accession>
<gene>
    <name evidence="2" type="ORF">GXW78_23945</name>
</gene>